<evidence type="ECO:0008006" key="4">
    <source>
        <dbReference type="Google" id="ProtNLM"/>
    </source>
</evidence>
<evidence type="ECO:0000313" key="2">
    <source>
        <dbReference type="EMBL" id="ADM28399.1"/>
    </source>
</evidence>
<keyword evidence="1" id="KW-0812">Transmembrane</keyword>
<accession>E0SRE5</accession>
<proteinExistence type="predicted"/>
<dbReference type="Proteomes" id="UP000001304">
    <property type="component" value="Chromosome"/>
</dbReference>
<keyword evidence="1" id="KW-1133">Transmembrane helix</keyword>
<evidence type="ECO:0000313" key="3">
    <source>
        <dbReference type="Proteomes" id="UP000001304"/>
    </source>
</evidence>
<organism evidence="2 3">
    <name type="scientific">Ignisphaera aggregans (strain DSM 17230 / JCM 13409 / AQ1.S1)</name>
    <dbReference type="NCBI Taxonomy" id="583356"/>
    <lineage>
        <taxon>Archaea</taxon>
        <taxon>Thermoproteota</taxon>
        <taxon>Thermoprotei</taxon>
        <taxon>Desulfurococcales</taxon>
        <taxon>Desulfurococcaceae</taxon>
        <taxon>Ignisphaera</taxon>
    </lineage>
</organism>
<dbReference type="KEGG" id="iag:Igag_1597"/>
<feature type="transmembrane region" description="Helical" evidence="1">
    <location>
        <begin position="215"/>
        <end position="237"/>
    </location>
</feature>
<dbReference type="InterPro" id="IPR036390">
    <property type="entry name" value="WH_DNA-bd_sf"/>
</dbReference>
<dbReference type="InterPro" id="IPR036388">
    <property type="entry name" value="WH-like_DNA-bd_sf"/>
</dbReference>
<evidence type="ECO:0000256" key="1">
    <source>
        <dbReference type="SAM" id="Phobius"/>
    </source>
</evidence>
<name>E0SRE5_IGNAA</name>
<dbReference type="CDD" id="cd00090">
    <property type="entry name" value="HTH_ARSR"/>
    <property type="match status" value="1"/>
</dbReference>
<keyword evidence="3" id="KW-1185">Reference proteome</keyword>
<dbReference type="Pfam" id="PF13412">
    <property type="entry name" value="HTH_24"/>
    <property type="match status" value="1"/>
</dbReference>
<dbReference type="SUPFAM" id="SSF46785">
    <property type="entry name" value="Winged helix' DNA-binding domain"/>
    <property type="match status" value="1"/>
</dbReference>
<reference evidence="2 3" key="1">
    <citation type="journal article" date="2010" name="Stand. Genomic Sci.">
        <title>Complete genome sequence of Ignisphaera aggregans type strain (AQ1.S1).</title>
        <authorList>
            <person name="Goker M."/>
            <person name="Held B."/>
            <person name="Lapidus A."/>
            <person name="Nolan M."/>
            <person name="Spring S."/>
            <person name="Yasawong M."/>
            <person name="Lucas S."/>
            <person name="Glavina Del Rio T."/>
            <person name="Tice H."/>
            <person name="Cheng J.F."/>
            <person name="Goodwin L."/>
            <person name="Tapia R."/>
            <person name="Pitluck S."/>
            <person name="Liolios K."/>
            <person name="Ivanova N."/>
            <person name="Mavromatis K."/>
            <person name="Mikhailova N."/>
            <person name="Pati A."/>
            <person name="Chen A."/>
            <person name="Palaniappan K."/>
            <person name="Brambilla E."/>
            <person name="Land M."/>
            <person name="Hauser L."/>
            <person name="Chang Y.J."/>
            <person name="Jeffries C.D."/>
            <person name="Brettin T."/>
            <person name="Detter J.C."/>
            <person name="Han C."/>
            <person name="Rohde M."/>
            <person name="Sikorski J."/>
            <person name="Woyke T."/>
            <person name="Bristow J."/>
            <person name="Eisen J.A."/>
            <person name="Markowitz V."/>
            <person name="Hugenholtz P."/>
            <person name="Kyrpides N.C."/>
            <person name="Klenk H.P."/>
        </authorList>
    </citation>
    <scope>NUCLEOTIDE SEQUENCE [LARGE SCALE GENOMIC DNA]</scope>
    <source>
        <strain evidence="3">DSM 17230 / JCM 13409 / AQ1.S1</strain>
    </source>
</reference>
<dbReference type="AlphaFoldDB" id="E0SRE5"/>
<dbReference type="Gene3D" id="1.10.10.10">
    <property type="entry name" value="Winged helix-like DNA-binding domain superfamily/Winged helix DNA-binding domain"/>
    <property type="match status" value="1"/>
</dbReference>
<dbReference type="InterPro" id="IPR011991">
    <property type="entry name" value="ArsR-like_HTH"/>
</dbReference>
<gene>
    <name evidence="2" type="ordered locus">Igag_1597</name>
</gene>
<keyword evidence="1" id="KW-0472">Membrane</keyword>
<feature type="transmembrane region" description="Helical" evidence="1">
    <location>
        <begin position="12"/>
        <end position="33"/>
    </location>
</feature>
<dbReference type="BioCyc" id="IAGG583356:GHAH-1589-MONOMER"/>
<dbReference type="STRING" id="583356.Igag_1597"/>
<dbReference type="HOGENOM" id="CLU_890310_0_0_2"/>
<protein>
    <recommendedName>
        <fullName evidence="4">Winged helix-turn-helix transcriptional regulator</fullName>
    </recommendedName>
</protein>
<dbReference type="EMBL" id="CP002098">
    <property type="protein sequence ID" value="ADM28399.1"/>
    <property type="molecule type" value="Genomic_DNA"/>
</dbReference>
<sequence length="314" mass="35126">MAIHMNNHKIFRMLLTISIAVLLLYIVSIYMMLKASNNSNSYTNIDVYIDSYGIMHVSMEIKPIATGMTTIHLPIPPVIASIDVAVDGRTIPFIICDNESYICVPIEEGISIIKINYIANTSLSQGIFEVIVKPYTNVSLTIAPNIILLGIPTNIFKGPEINNGNMTIVFLVTEPYTIRYMVRSSIEIPSTSTTFTTSIPQYGEAPKTSTTSLDIHSIIIVIAVVIAIAIIMLYIFIRRRHVHGEESEVLGDIDTMIIKSLEKKGGSAFQSELQRAIPIPKTTLWRHIKKLERMGIVRIEKVGNQNRVVLVKRR</sequence>